<gene>
    <name evidence="2" type="ORF">AMSG_05265</name>
</gene>
<dbReference type="PANTHER" id="PTHR15496:SF2">
    <property type="entry name" value="GENERAL TRANSCRIPTION FACTOR 3C POLYPEPTIDE 4"/>
    <property type="match status" value="1"/>
</dbReference>
<dbReference type="GeneID" id="25564707"/>
<sequence length="864" mass="88243">MASGTHQPTVVGLPAAAVGTPAALAWSATNAVALTARGAVFLLAPSPAASRPTATADDHAPFRRVAAIALADHGSSAPSPLLVRERALKAAKTSRGQSAAAAAAAAAADTAAAAAAYAAAAAASSSSCRPWPHPLGRPRAFVASVWGPLGSDGRGGCALALLDSTGAAVVYAPGPGQVPTWLPCLDLSAAVFDHLLARNEPPPPATPEPDAELPPAEPPQRTNKRALADDAPLARHALSALAWSRELPGSGCQPPFSLLATAAVDSLVIFAYTPAERPVSRSAVAVPKLAPVAMIELAVSLGTCQTVALHKVTTMDITDWRGHVLVAVGTATGVVAVYTFVPRLTPASELALTLARVVPLYRGSPFAAVTTVRFSPPLGGSSSPPPHLAFALPNTVAVWASAVDDVDPERGLGQLAAPTADGTICVMLPLPTCSVDTVVCSVCPFLPPAAAADASQLWIRRFVAPEGITGLAWEVDRGLFLRTTTRTGVFSRYTPRLHEASRAPEKTMPLPVATSAAAPGPVVSGLATSLNATHVAYAIAAENEVMLGYTRSATAPTKLQPMAYFCLQRCSGPSGVLDVDAKIASVLRSSAPVVALWDLAADLVARADRSLYDAVVLQLLDVGIAAEALTTASALPPNLLVAPIHARVPAAIRAGRPRALQHAIFLMEAVGPSVSLEALLAFRTLYRCAATTPPLAERTGASTTATALVADVLLALPTLSPGLLANATSLASATVVAGCQLAADVLAAMGDESAASAASRAAVVAAAAGHPDLTLEPYKAPQRETCPFCAAPVAYTPREMSSEGWSTCDAGHPLERCALSYGLLDVTRTERGCEWCAARFASANEGLSWLPELGSAACPVCGLA</sequence>
<dbReference type="GO" id="GO:0000127">
    <property type="term" value="C:transcription factor TFIIIC complex"/>
    <property type="evidence" value="ECO:0007669"/>
    <property type="project" value="InterPro"/>
</dbReference>
<proteinExistence type="predicted"/>
<dbReference type="EMBL" id="GL349454">
    <property type="protein sequence ID" value="KNC49270.1"/>
    <property type="molecule type" value="Genomic_DNA"/>
</dbReference>
<organism evidence="2 3">
    <name type="scientific">Thecamonas trahens ATCC 50062</name>
    <dbReference type="NCBI Taxonomy" id="461836"/>
    <lineage>
        <taxon>Eukaryota</taxon>
        <taxon>Apusozoa</taxon>
        <taxon>Apusomonadida</taxon>
        <taxon>Apusomonadidae</taxon>
        <taxon>Thecamonas</taxon>
    </lineage>
</organism>
<dbReference type="GO" id="GO:0004402">
    <property type="term" value="F:histone acetyltransferase activity"/>
    <property type="evidence" value="ECO:0007669"/>
    <property type="project" value="InterPro"/>
</dbReference>
<feature type="region of interest" description="Disordered" evidence="1">
    <location>
        <begin position="197"/>
        <end position="224"/>
    </location>
</feature>
<keyword evidence="3" id="KW-1185">Reference proteome</keyword>
<accession>A0A0L0DAK4</accession>
<dbReference type="PANTHER" id="PTHR15496">
    <property type="entry name" value="GENERAL TRANSCRIPTION FACTOR 3C POLYPEPTIDE 4 FAMILY"/>
    <property type="match status" value="1"/>
</dbReference>
<protein>
    <submittedName>
        <fullName evidence="2">Uncharacterized protein</fullName>
    </submittedName>
</protein>
<dbReference type="RefSeq" id="XP_013757984.1">
    <property type="nucleotide sequence ID" value="XM_013902530.1"/>
</dbReference>
<dbReference type="GO" id="GO:0006384">
    <property type="term" value="P:transcription initiation at RNA polymerase III promoter"/>
    <property type="evidence" value="ECO:0007669"/>
    <property type="project" value="InterPro"/>
</dbReference>
<dbReference type="AlphaFoldDB" id="A0A0L0DAK4"/>
<reference evidence="2 3" key="1">
    <citation type="submission" date="2010-05" db="EMBL/GenBank/DDBJ databases">
        <title>The Genome Sequence of Thecamonas trahens ATCC 50062.</title>
        <authorList>
            <consortium name="The Broad Institute Genome Sequencing Platform"/>
            <person name="Russ C."/>
            <person name="Cuomo C."/>
            <person name="Shea T."/>
            <person name="Young S.K."/>
            <person name="Zeng Q."/>
            <person name="Koehrsen M."/>
            <person name="Haas B."/>
            <person name="Borodovsky M."/>
            <person name="Guigo R."/>
            <person name="Alvarado L."/>
            <person name="Berlin A."/>
            <person name="Bochicchio J."/>
            <person name="Borenstein D."/>
            <person name="Chapman S."/>
            <person name="Chen Z."/>
            <person name="Freedman E."/>
            <person name="Gellesch M."/>
            <person name="Goldberg J."/>
            <person name="Griggs A."/>
            <person name="Gujja S."/>
            <person name="Heilman E."/>
            <person name="Heiman D."/>
            <person name="Hepburn T."/>
            <person name="Howarth C."/>
            <person name="Jen D."/>
            <person name="Larson L."/>
            <person name="Mehta T."/>
            <person name="Park D."/>
            <person name="Pearson M."/>
            <person name="Roberts A."/>
            <person name="Saif S."/>
            <person name="Shenoy N."/>
            <person name="Sisk P."/>
            <person name="Stolte C."/>
            <person name="Sykes S."/>
            <person name="Thomson T."/>
            <person name="Walk T."/>
            <person name="White J."/>
            <person name="Yandava C."/>
            <person name="Burger G."/>
            <person name="Gray M.W."/>
            <person name="Holland P.W.H."/>
            <person name="King N."/>
            <person name="Lang F.B.F."/>
            <person name="Roger A.J."/>
            <person name="Ruiz-Trillo I."/>
            <person name="Lander E."/>
            <person name="Nusbaum C."/>
        </authorList>
    </citation>
    <scope>NUCLEOTIDE SEQUENCE [LARGE SCALE GENOMIC DNA]</scope>
    <source>
        <strain evidence="2 3">ATCC 50062</strain>
    </source>
</reference>
<name>A0A0L0DAK4_THETB</name>
<evidence type="ECO:0000313" key="3">
    <source>
        <dbReference type="Proteomes" id="UP000054408"/>
    </source>
</evidence>
<dbReference type="InterPro" id="IPR044230">
    <property type="entry name" value="GTF3C4"/>
</dbReference>
<dbReference type="Proteomes" id="UP000054408">
    <property type="component" value="Unassembled WGS sequence"/>
</dbReference>
<evidence type="ECO:0000256" key="1">
    <source>
        <dbReference type="SAM" id="MobiDB-lite"/>
    </source>
</evidence>
<evidence type="ECO:0000313" key="2">
    <source>
        <dbReference type="EMBL" id="KNC49270.1"/>
    </source>
</evidence>